<keyword evidence="3" id="KW-1185">Reference proteome</keyword>
<sequence length="58" mass="6501">MVSFFAPFPCFSPYQQPNLYKGHQSPLTESKLKTNQGSLRAKPIGEGLKDGTCKIEKR</sequence>
<gene>
    <name evidence="2" type="ORF">R3W88_011751</name>
</gene>
<organism evidence="2 3">
    <name type="scientific">Solanum pinnatisectum</name>
    <name type="common">tansyleaf nightshade</name>
    <dbReference type="NCBI Taxonomy" id="50273"/>
    <lineage>
        <taxon>Eukaryota</taxon>
        <taxon>Viridiplantae</taxon>
        <taxon>Streptophyta</taxon>
        <taxon>Embryophyta</taxon>
        <taxon>Tracheophyta</taxon>
        <taxon>Spermatophyta</taxon>
        <taxon>Magnoliopsida</taxon>
        <taxon>eudicotyledons</taxon>
        <taxon>Gunneridae</taxon>
        <taxon>Pentapetalae</taxon>
        <taxon>asterids</taxon>
        <taxon>lamiids</taxon>
        <taxon>Solanales</taxon>
        <taxon>Solanaceae</taxon>
        <taxon>Solanoideae</taxon>
        <taxon>Solaneae</taxon>
        <taxon>Solanum</taxon>
    </lineage>
</organism>
<proteinExistence type="predicted"/>
<evidence type="ECO:0000313" key="3">
    <source>
        <dbReference type="Proteomes" id="UP001311915"/>
    </source>
</evidence>
<comment type="caution">
    <text evidence="2">The sequence shown here is derived from an EMBL/GenBank/DDBJ whole genome shotgun (WGS) entry which is preliminary data.</text>
</comment>
<evidence type="ECO:0000313" key="2">
    <source>
        <dbReference type="EMBL" id="KAK4721518.1"/>
    </source>
</evidence>
<feature type="region of interest" description="Disordered" evidence="1">
    <location>
        <begin position="22"/>
        <end position="44"/>
    </location>
</feature>
<protein>
    <submittedName>
        <fullName evidence="2">Uncharacterized protein</fullName>
    </submittedName>
</protein>
<accession>A0AAV9L7J7</accession>
<name>A0AAV9L7J7_9SOLN</name>
<dbReference type="EMBL" id="JAWPEI010000007">
    <property type="protein sequence ID" value="KAK4721518.1"/>
    <property type="molecule type" value="Genomic_DNA"/>
</dbReference>
<dbReference type="Proteomes" id="UP001311915">
    <property type="component" value="Unassembled WGS sequence"/>
</dbReference>
<reference evidence="2 3" key="1">
    <citation type="submission" date="2023-10" db="EMBL/GenBank/DDBJ databases">
        <title>Genome-Wide Identification Analysis in wild type Solanum Pinnatisectum Reveals Some Genes Defensing Phytophthora Infestans.</title>
        <authorList>
            <person name="Sun C."/>
        </authorList>
    </citation>
    <scope>NUCLEOTIDE SEQUENCE [LARGE SCALE GENOMIC DNA]</scope>
    <source>
        <strain evidence="2">LQN</strain>
        <tissue evidence="2">Leaf</tissue>
    </source>
</reference>
<dbReference type="AlphaFoldDB" id="A0AAV9L7J7"/>
<evidence type="ECO:0000256" key="1">
    <source>
        <dbReference type="SAM" id="MobiDB-lite"/>
    </source>
</evidence>
<feature type="compositionally biased region" description="Polar residues" evidence="1">
    <location>
        <begin position="25"/>
        <end position="38"/>
    </location>
</feature>